<dbReference type="EMBL" id="LR134473">
    <property type="protein sequence ID" value="VEI04103.1"/>
    <property type="molecule type" value="Genomic_DNA"/>
</dbReference>
<gene>
    <name evidence="1" type="ORF">NCTC13652_02326</name>
</gene>
<dbReference type="RefSeq" id="WP_126412779.1">
    <property type="nucleotide sequence ID" value="NZ_LR134473.1"/>
</dbReference>
<evidence type="ECO:0000313" key="2">
    <source>
        <dbReference type="Proteomes" id="UP000277858"/>
    </source>
</evidence>
<protein>
    <recommendedName>
        <fullName evidence="3">Phage tail protein</fullName>
    </recommendedName>
</protein>
<name>A0A3S4UZA3_9ACTN</name>
<evidence type="ECO:0008006" key="3">
    <source>
        <dbReference type="Google" id="ProtNLM"/>
    </source>
</evidence>
<dbReference type="InterPro" id="IPR058154">
    <property type="entry name" value="Bxb1_TTP-like"/>
</dbReference>
<dbReference type="AlphaFoldDB" id="A0A3S4UZA3"/>
<sequence length="191" mass="20088">MAAPVIGKSTAEVRVGGGATTGGYSFFAPIGSTRPAKIAGALDPAYLDLGYVTDDGISVKLDSSTDKILDWNLDTIAVIQKSNECSIEVTFGQVGGNVAKLLFGDANVVVDALSGKLQSISYTGEILAHRQFAFLGKDGNGPFVLDIGDGQVTGVDDISFKKTGIVQFKTTIELFKDKNGKFFNWLLADAA</sequence>
<dbReference type="OrthoDB" id="2184509at2"/>
<dbReference type="Proteomes" id="UP000277858">
    <property type="component" value="Chromosome"/>
</dbReference>
<dbReference type="STRING" id="1122997.GCA_000425285_01136"/>
<dbReference type="Pfam" id="PF25681">
    <property type="entry name" value="Phage_TTP_17"/>
    <property type="match status" value="1"/>
</dbReference>
<evidence type="ECO:0000313" key="1">
    <source>
        <dbReference type="EMBL" id="VEI04103.1"/>
    </source>
</evidence>
<proteinExistence type="predicted"/>
<organism evidence="1 2">
    <name type="scientific">Acidipropionibacterium jensenii</name>
    <dbReference type="NCBI Taxonomy" id="1749"/>
    <lineage>
        <taxon>Bacteria</taxon>
        <taxon>Bacillati</taxon>
        <taxon>Actinomycetota</taxon>
        <taxon>Actinomycetes</taxon>
        <taxon>Propionibacteriales</taxon>
        <taxon>Propionibacteriaceae</taxon>
        <taxon>Acidipropionibacterium</taxon>
    </lineage>
</organism>
<reference evidence="1 2" key="1">
    <citation type="submission" date="2018-12" db="EMBL/GenBank/DDBJ databases">
        <authorList>
            <consortium name="Pathogen Informatics"/>
        </authorList>
    </citation>
    <scope>NUCLEOTIDE SEQUENCE [LARGE SCALE GENOMIC DNA]</scope>
    <source>
        <strain evidence="1 2">NCTC13652</strain>
    </source>
</reference>
<accession>A0A3S4UZA3</accession>
<keyword evidence="2" id="KW-1185">Reference proteome</keyword>